<keyword evidence="3" id="KW-0812">Transmembrane</keyword>
<gene>
    <name evidence="7" type="ORF">PGLA1383_LOCUS54884</name>
</gene>
<evidence type="ECO:0000256" key="5">
    <source>
        <dbReference type="ARBA" id="ARBA00023136"/>
    </source>
</evidence>
<protein>
    <recommendedName>
        <fullName evidence="6">GDT1 family protein</fullName>
    </recommendedName>
</protein>
<dbReference type="InterPro" id="IPR001727">
    <property type="entry name" value="GDT1-like"/>
</dbReference>
<evidence type="ECO:0000256" key="2">
    <source>
        <dbReference type="ARBA" id="ARBA00009190"/>
    </source>
</evidence>
<keyword evidence="4" id="KW-1133">Transmembrane helix</keyword>
<dbReference type="EMBL" id="CAJNNV010032412">
    <property type="protein sequence ID" value="CAE8639905.1"/>
    <property type="molecule type" value="Genomic_DNA"/>
</dbReference>
<dbReference type="GO" id="GO:0005384">
    <property type="term" value="F:manganese ion transmembrane transporter activity"/>
    <property type="evidence" value="ECO:0007669"/>
    <property type="project" value="TreeGrafter"/>
</dbReference>
<name>A0A813HNN8_POLGL</name>
<evidence type="ECO:0000256" key="4">
    <source>
        <dbReference type="ARBA" id="ARBA00022989"/>
    </source>
</evidence>
<dbReference type="GO" id="GO:0032472">
    <property type="term" value="P:Golgi calcium ion transport"/>
    <property type="evidence" value="ECO:0007669"/>
    <property type="project" value="TreeGrafter"/>
</dbReference>
<evidence type="ECO:0000256" key="6">
    <source>
        <dbReference type="RuleBase" id="RU365102"/>
    </source>
</evidence>
<comment type="caution">
    <text evidence="7">The sequence shown here is derived from an EMBL/GenBank/DDBJ whole genome shotgun (WGS) entry which is preliminary data.</text>
</comment>
<dbReference type="PANTHER" id="PTHR12608:SF6">
    <property type="entry name" value="PROTEIN PAM71, CHLOROPLASTIC"/>
    <property type="match status" value="1"/>
</dbReference>
<accession>A0A813HNN8</accession>
<dbReference type="Pfam" id="PF01169">
    <property type="entry name" value="GDT1"/>
    <property type="match status" value="1"/>
</dbReference>
<dbReference type="AlphaFoldDB" id="A0A813HNN8"/>
<reference evidence="7" key="1">
    <citation type="submission" date="2021-02" db="EMBL/GenBank/DDBJ databases">
        <authorList>
            <person name="Dougan E. K."/>
            <person name="Rhodes N."/>
            <person name="Thang M."/>
            <person name="Chan C."/>
        </authorList>
    </citation>
    <scope>NUCLEOTIDE SEQUENCE</scope>
</reference>
<dbReference type="OrthoDB" id="442680at2759"/>
<keyword evidence="8" id="KW-1185">Reference proteome</keyword>
<comment type="subcellular location">
    <subcellularLocation>
        <location evidence="1 6">Membrane</location>
        <topology evidence="1 6">Multi-pass membrane protein</topology>
    </subcellularLocation>
</comment>
<dbReference type="PROSITE" id="PS01214">
    <property type="entry name" value="UPF0016"/>
    <property type="match status" value="1"/>
</dbReference>
<dbReference type="GO" id="GO:0015085">
    <property type="term" value="F:calcium ion transmembrane transporter activity"/>
    <property type="evidence" value="ECO:0007669"/>
    <property type="project" value="TreeGrafter"/>
</dbReference>
<sequence length="241" mass="25608">LPEFALRAWVVQPRRDFVKSWPRQAVCKQSLPEAWPTHPLLHSAVLSGQRQQQHIPFCTAPLVKRLGAGESNNHTNNTNNNNTNTNNNIPFCQRLGVSGERFGGGACLAVAPALLVDPGMTDGLWQAVALVGASEVGDKTFFLAAIIAMREGRAVAFAGSMSALTVLTAASVGVGQAFRHTPDFFATGLPAGDMLATGMFTYFGLQMLREARAGADASEAARDAEEALAERAKRAGSSLSE</sequence>
<organism evidence="7 8">
    <name type="scientific">Polarella glacialis</name>
    <name type="common">Dinoflagellate</name>
    <dbReference type="NCBI Taxonomy" id="89957"/>
    <lineage>
        <taxon>Eukaryota</taxon>
        <taxon>Sar</taxon>
        <taxon>Alveolata</taxon>
        <taxon>Dinophyceae</taxon>
        <taxon>Suessiales</taxon>
        <taxon>Suessiaceae</taxon>
        <taxon>Polarella</taxon>
    </lineage>
</organism>
<dbReference type="GO" id="GO:0032468">
    <property type="term" value="P:Golgi calcium ion homeostasis"/>
    <property type="evidence" value="ECO:0007669"/>
    <property type="project" value="TreeGrafter"/>
</dbReference>
<evidence type="ECO:0000256" key="3">
    <source>
        <dbReference type="ARBA" id="ARBA00022692"/>
    </source>
</evidence>
<dbReference type="GO" id="GO:0016020">
    <property type="term" value="C:membrane"/>
    <property type="evidence" value="ECO:0007669"/>
    <property type="project" value="UniProtKB-SubCell"/>
</dbReference>
<evidence type="ECO:0000313" key="8">
    <source>
        <dbReference type="Proteomes" id="UP000654075"/>
    </source>
</evidence>
<dbReference type="InterPro" id="IPR049555">
    <property type="entry name" value="GDT1-like_CS"/>
</dbReference>
<proteinExistence type="inferred from homology"/>
<keyword evidence="5" id="KW-0472">Membrane</keyword>
<evidence type="ECO:0000256" key="1">
    <source>
        <dbReference type="ARBA" id="ARBA00004141"/>
    </source>
</evidence>
<evidence type="ECO:0000313" key="7">
    <source>
        <dbReference type="EMBL" id="CAE8639905.1"/>
    </source>
</evidence>
<dbReference type="GO" id="GO:0005794">
    <property type="term" value="C:Golgi apparatus"/>
    <property type="evidence" value="ECO:0007669"/>
    <property type="project" value="TreeGrafter"/>
</dbReference>
<comment type="similarity">
    <text evidence="2 6">Belongs to the GDT1 family.</text>
</comment>
<dbReference type="PANTHER" id="PTHR12608">
    <property type="entry name" value="TRANSMEMBRANE PROTEIN HTP-1 RELATED"/>
    <property type="match status" value="1"/>
</dbReference>
<feature type="non-terminal residue" evidence="7">
    <location>
        <position position="241"/>
    </location>
</feature>
<dbReference type="Proteomes" id="UP000654075">
    <property type="component" value="Unassembled WGS sequence"/>
</dbReference>
<feature type="non-terminal residue" evidence="7">
    <location>
        <position position="1"/>
    </location>
</feature>